<organism evidence="6 7">
    <name type="scientific">Gramella jeungdoensis</name>
    <dbReference type="NCBI Taxonomy" id="708091"/>
    <lineage>
        <taxon>Bacteria</taxon>
        <taxon>Pseudomonadati</taxon>
        <taxon>Bacteroidota</taxon>
        <taxon>Flavobacteriia</taxon>
        <taxon>Flavobacteriales</taxon>
        <taxon>Flavobacteriaceae</taxon>
        <taxon>Christiangramia</taxon>
    </lineage>
</organism>
<keyword evidence="2 5" id="KW-0378">Hydrolase</keyword>
<protein>
    <recommendedName>
        <fullName evidence="8">Glycosyl hydrolase family 32 N-terminal domain-containing protein</fullName>
    </recommendedName>
</protein>
<evidence type="ECO:0000313" key="7">
    <source>
        <dbReference type="Proteomes" id="UP000298517"/>
    </source>
</evidence>
<dbReference type="OrthoDB" id="9801455at2"/>
<evidence type="ECO:0000313" key="6">
    <source>
        <dbReference type="EMBL" id="TEW75559.1"/>
    </source>
</evidence>
<gene>
    <name evidence="6" type="ORF">E2488_08610</name>
</gene>
<evidence type="ECO:0000256" key="1">
    <source>
        <dbReference type="ARBA" id="ARBA00009865"/>
    </source>
</evidence>
<evidence type="ECO:0000256" key="3">
    <source>
        <dbReference type="ARBA" id="ARBA00023295"/>
    </source>
</evidence>
<keyword evidence="7" id="KW-1185">Reference proteome</keyword>
<evidence type="ECO:0000256" key="4">
    <source>
        <dbReference type="PIRSR" id="PIRSR606710-2"/>
    </source>
</evidence>
<dbReference type="GO" id="GO:0005975">
    <property type="term" value="P:carbohydrate metabolic process"/>
    <property type="evidence" value="ECO:0007669"/>
    <property type="project" value="InterPro"/>
</dbReference>
<dbReference type="Gene3D" id="2.115.10.20">
    <property type="entry name" value="Glycosyl hydrolase domain, family 43"/>
    <property type="match status" value="1"/>
</dbReference>
<dbReference type="SUPFAM" id="SSF75005">
    <property type="entry name" value="Arabinanase/levansucrase/invertase"/>
    <property type="match status" value="1"/>
</dbReference>
<keyword evidence="3 5" id="KW-0326">Glycosidase</keyword>
<accession>A0A4Y8AUL8</accession>
<dbReference type="GO" id="GO:0004553">
    <property type="term" value="F:hydrolase activity, hydrolyzing O-glycosyl compounds"/>
    <property type="evidence" value="ECO:0007669"/>
    <property type="project" value="InterPro"/>
</dbReference>
<dbReference type="EMBL" id="SNQI01000002">
    <property type="protein sequence ID" value="TEW75559.1"/>
    <property type="molecule type" value="Genomic_DNA"/>
</dbReference>
<reference evidence="6 7" key="1">
    <citation type="journal article" date="2011" name="J. Microbiol.">
        <title>Gramella jeungdoensis sp. nov., isolated from a solar saltern in Korea.</title>
        <authorList>
            <person name="Joung Y."/>
            <person name="Kim H."/>
            <person name="Jang T."/>
            <person name="Ahn T.S."/>
            <person name="Joh K."/>
        </authorList>
    </citation>
    <scope>NUCLEOTIDE SEQUENCE [LARGE SCALE GENOMIC DNA]</scope>
    <source>
        <strain evidence="6 7">KCTC 23123</strain>
    </source>
</reference>
<dbReference type="InterPro" id="IPR006710">
    <property type="entry name" value="Glyco_hydro_43"/>
</dbReference>
<dbReference type="AlphaFoldDB" id="A0A4Y8AUL8"/>
<dbReference type="InterPro" id="IPR023296">
    <property type="entry name" value="Glyco_hydro_beta-prop_sf"/>
</dbReference>
<evidence type="ECO:0000256" key="2">
    <source>
        <dbReference type="ARBA" id="ARBA00022801"/>
    </source>
</evidence>
<feature type="site" description="Important for catalytic activity, responsible for pKa modulation of the active site Glu and correct orientation of both the proton donor and substrate" evidence="4">
    <location>
        <position position="179"/>
    </location>
</feature>
<evidence type="ECO:0000256" key="5">
    <source>
        <dbReference type="RuleBase" id="RU361187"/>
    </source>
</evidence>
<dbReference type="Pfam" id="PF04616">
    <property type="entry name" value="Glyco_hydro_43"/>
    <property type="match status" value="1"/>
</dbReference>
<comment type="similarity">
    <text evidence="1 5">Belongs to the glycosyl hydrolase 43 family.</text>
</comment>
<proteinExistence type="inferred from homology"/>
<sequence>MKYYRNIKKTIFGVIFLLGSLQVFSQNSRLTEIAEIPFTKGQAQYVLNAEPIDSIGEWYINDHTFIEDLKGNLHFFGINNPFLKDGSYNYSYHPHISHAVMSAPEKEFEHVGMAISEYKNGNGFVGAPYVVKNKEGKYLMFFQAKFGKERFQELAVSDDLYNWKRTHAPILASHDNMRDPCFFQDDNGKDYLYIVTPRMEGSSISVIETENFEAFGKPKEVIHIPDGVSWSGLESPYVVKRNGLYYLFVSYAHRHYDETLVIVSDRFDSFKLENTITTLHSHAPEIVTYKGKTYISTCGIEGHQMLDNHGLYWYELQWLKQ</sequence>
<comment type="caution">
    <text evidence="6">The sequence shown here is derived from an EMBL/GenBank/DDBJ whole genome shotgun (WGS) entry which is preliminary data.</text>
</comment>
<evidence type="ECO:0008006" key="8">
    <source>
        <dbReference type="Google" id="ProtNLM"/>
    </source>
</evidence>
<name>A0A4Y8AUL8_9FLAO</name>
<dbReference type="RefSeq" id="WP_134247928.1">
    <property type="nucleotide sequence ID" value="NZ_SNQI01000002.1"/>
</dbReference>
<dbReference type="Proteomes" id="UP000298517">
    <property type="component" value="Unassembled WGS sequence"/>
</dbReference>